<dbReference type="Proteomes" id="UP001333818">
    <property type="component" value="Unassembled WGS sequence"/>
</dbReference>
<keyword evidence="4" id="KW-1185">Reference proteome</keyword>
<comment type="caution">
    <text evidence="3">The sequence shown here is derived from an EMBL/GenBank/DDBJ whole genome shotgun (WGS) entry which is preliminary data.</text>
</comment>
<feature type="transmembrane region" description="Helical" evidence="1">
    <location>
        <begin position="344"/>
        <end position="364"/>
    </location>
</feature>
<accession>A0AAW9Q670</accession>
<sequence>MPTIVIFHLLFCCLLLASAIAITEFSRRLFRSVTAAPKLAIPAAKTNSLIPDATPSIAVVIPAYNEEINLRSCVEAVLQSQLKASQTLEVWIADDESSDRTGEIAQQLVREDPRVHLISVPPRPTDRVWRGKNWACTQAAEQVQSEYLLFIDADVRLEPQAIAAALHEAQTHQTDLLSIAPEIMCGCLTEWLVQPLMMSVLAVGFNFDAVNQADDPTAFAAGPFMLFRRASYEKIGGHRAVAEQMVEDVELGRLVKQNKLKLRYILGLGLVKVRMYQNFAALWEGWTKNYYMGANKNLGMTLYSAFVLSLVYVVPWLGLIWLVVSAQLSVISYRLLEINHQWVVNSYLALCCLTTIAIALQYVFRKRSVKSFGQPLRYWLLTGVGGAIVVAIALVSIIKTETGWGWTWRGRSLSTPKP</sequence>
<keyword evidence="1" id="KW-1133">Transmembrane helix</keyword>
<dbReference type="RefSeq" id="WP_330484840.1">
    <property type="nucleotide sequence ID" value="NZ_JAZBJZ010000076.1"/>
</dbReference>
<dbReference type="CDD" id="cd00761">
    <property type="entry name" value="Glyco_tranf_GTA_type"/>
    <property type="match status" value="1"/>
</dbReference>
<reference evidence="3" key="1">
    <citation type="submission" date="2024-01" db="EMBL/GenBank/DDBJ databases">
        <title>Bank of Algae and Cyanobacteria of the Azores (BACA) strain genomes.</title>
        <authorList>
            <person name="Luz R."/>
            <person name="Cordeiro R."/>
            <person name="Fonseca A."/>
            <person name="Goncalves V."/>
        </authorList>
    </citation>
    <scope>NUCLEOTIDE SEQUENCE</scope>
    <source>
        <strain evidence="3">BACA0141</strain>
    </source>
</reference>
<evidence type="ECO:0000313" key="3">
    <source>
        <dbReference type="EMBL" id="MEE3718408.1"/>
    </source>
</evidence>
<dbReference type="Pfam" id="PF00535">
    <property type="entry name" value="Glycos_transf_2"/>
    <property type="match status" value="1"/>
</dbReference>
<proteinExistence type="predicted"/>
<dbReference type="InterPro" id="IPR001173">
    <property type="entry name" value="Glyco_trans_2-like"/>
</dbReference>
<keyword evidence="1" id="KW-0812">Transmembrane</keyword>
<feature type="domain" description="Glycosyltransferase 2-like" evidence="2">
    <location>
        <begin position="59"/>
        <end position="236"/>
    </location>
</feature>
<dbReference type="AlphaFoldDB" id="A0AAW9Q670"/>
<evidence type="ECO:0000313" key="4">
    <source>
        <dbReference type="Proteomes" id="UP001333818"/>
    </source>
</evidence>
<protein>
    <submittedName>
        <fullName evidence="3">Glycosyltransferase family 2 protein</fullName>
    </submittedName>
</protein>
<organism evidence="3 4">
    <name type="scientific">Tumidithrix elongata BACA0141</name>
    <dbReference type="NCBI Taxonomy" id="2716417"/>
    <lineage>
        <taxon>Bacteria</taxon>
        <taxon>Bacillati</taxon>
        <taxon>Cyanobacteriota</taxon>
        <taxon>Cyanophyceae</taxon>
        <taxon>Pseudanabaenales</taxon>
        <taxon>Pseudanabaenaceae</taxon>
        <taxon>Tumidithrix</taxon>
        <taxon>Tumidithrix elongata</taxon>
    </lineage>
</organism>
<dbReference type="SUPFAM" id="SSF53448">
    <property type="entry name" value="Nucleotide-diphospho-sugar transferases"/>
    <property type="match status" value="1"/>
</dbReference>
<dbReference type="PANTHER" id="PTHR43646">
    <property type="entry name" value="GLYCOSYLTRANSFERASE"/>
    <property type="match status" value="1"/>
</dbReference>
<dbReference type="Gene3D" id="3.90.550.10">
    <property type="entry name" value="Spore Coat Polysaccharide Biosynthesis Protein SpsA, Chain A"/>
    <property type="match status" value="1"/>
</dbReference>
<evidence type="ECO:0000259" key="2">
    <source>
        <dbReference type="Pfam" id="PF00535"/>
    </source>
</evidence>
<dbReference type="InterPro" id="IPR029044">
    <property type="entry name" value="Nucleotide-diphossugar_trans"/>
</dbReference>
<keyword evidence="1" id="KW-0472">Membrane</keyword>
<feature type="transmembrane region" description="Helical" evidence="1">
    <location>
        <begin position="376"/>
        <end position="398"/>
    </location>
</feature>
<dbReference type="PANTHER" id="PTHR43646:SF3">
    <property type="entry name" value="SLR1566 PROTEIN"/>
    <property type="match status" value="1"/>
</dbReference>
<name>A0AAW9Q670_9CYAN</name>
<feature type="transmembrane region" description="Helical" evidence="1">
    <location>
        <begin position="303"/>
        <end position="324"/>
    </location>
</feature>
<gene>
    <name evidence="3" type="ORF">V2H45_16830</name>
</gene>
<dbReference type="EMBL" id="JAZBJZ010000076">
    <property type="protein sequence ID" value="MEE3718408.1"/>
    <property type="molecule type" value="Genomic_DNA"/>
</dbReference>
<evidence type="ECO:0000256" key="1">
    <source>
        <dbReference type="SAM" id="Phobius"/>
    </source>
</evidence>